<proteinExistence type="predicted"/>
<protein>
    <submittedName>
        <fullName evidence="3">Dehydrogenase</fullName>
    </submittedName>
</protein>
<dbReference type="Pfam" id="PF19051">
    <property type="entry name" value="GFO_IDH_MocA_C2"/>
    <property type="match status" value="1"/>
</dbReference>
<organism evidence="3 4">
    <name type="scientific">Blastopirellula marina</name>
    <dbReference type="NCBI Taxonomy" id="124"/>
    <lineage>
        <taxon>Bacteria</taxon>
        <taxon>Pseudomonadati</taxon>
        <taxon>Planctomycetota</taxon>
        <taxon>Planctomycetia</taxon>
        <taxon>Pirellulales</taxon>
        <taxon>Pirellulaceae</taxon>
        <taxon>Blastopirellula</taxon>
    </lineage>
</organism>
<feature type="domain" description="Gfo/Idh/MocA-like oxidoreductase N-terminal" evidence="1">
    <location>
        <begin position="37"/>
        <end position="154"/>
    </location>
</feature>
<dbReference type="Pfam" id="PF01408">
    <property type="entry name" value="GFO_IDH_MocA"/>
    <property type="match status" value="1"/>
</dbReference>
<dbReference type="AlphaFoldDB" id="A0A2S8GL79"/>
<dbReference type="InterPro" id="IPR043906">
    <property type="entry name" value="Gfo/Idh/MocA_OxRdtase_bact_C"/>
</dbReference>
<dbReference type="SUPFAM" id="SSF51735">
    <property type="entry name" value="NAD(P)-binding Rossmann-fold domains"/>
    <property type="match status" value="1"/>
</dbReference>
<evidence type="ECO:0000259" key="1">
    <source>
        <dbReference type="Pfam" id="PF01408"/>
    </source>
</evidence>
<name>A0A2S8GL79_9BACT</name>
<dbReference type="OrthoDB" id="255433at2"/>
<dbReference type="InterPro" id="IPR006311">
    <property type="entry name" value="TAT_signal"/>
</dbReference>
<feature type="domain" description="Gfo/Idh/MocA-like oxidoreductase bacterial type C-terminal" evidence="2">
    <location>
        <begin position="184"/>
        <end position="285"/>
    </location>
</feature>
<evidence type="ECO:0000313" key="4">
    <source>
        <dbReference type="Proteomes" id="UP000237819"/>
    </source>
</evidence>
<dbReference type="InterPro" id="IPR050463">
    <property type="entry name" value="Gfo/Idh/MocA_oxidrdct_glycsds"/>
</dbReference>
<evidence type="ECO:0000313" key="3">
    <source>
        <dbReference type="EMBL" id="PQO45195.1"/>
    </source>
</evidence>
<dbReference type="Gene3D" id="3.40.50.720">
    <property type="entry name" value="NAD(P)-binding Rossmann-like Domain"/>
    <property type="match status" value="1"/>
</dbReference>
<dbReference type="InterPro" id="IPR036291">
    <property type="entry name" value="NAD(P)-bd_dom_sf"/>
</dbReference>
<sequence length="440" mass="48137">MNNNRRNFLKISAAAGVGYWASNTKAAESTSPNEQINFACIGVQGKGSSDSRDASRAGNIVAICDIDDNNLNKAAAEFEGAKKYSDYRKMLDEMSKEIDAVTVSTPDHCHAVVSAAAMKAGKHCFTQKPLTHSIWEARRLGEIATENKVVTQMGNQGTSHSGLRRAAEIIQSGAIGNVSAVHVWTNRPIWPQGQGYDEAEPTPKTVHWDYFIGPGKMIDYRPNIHPFKWRGYWEFGTGALGDMACHTVNMPYMALKLRDPSSVEAVTSGHNGITYPKWSTITFDFPELNGRPACKLFWYDGGKMPDNALLDGVPRNGEGKVADSGCLLVGDKGRLYSSSDYGASFHLLPEDQYKDYSGPAETIPRSPGHFKEFADAIKGGPEPMSNFPNYAGPLTETILLGNLSVWAGKKIDWDAKNMVAKNAPEVAEIIKPSYREGYSL</sequence>
<dbReference type="Proteomes" id="UP000237819">
    <property type="component" value="Unassembled WGS sequence"/>
</dbReference>
<evidence type="ECO:0000259" key="2">
    <source>
        <dbReference type="Pfam" id="PF19051"/>
    </source>
</evidence>
<dbReference type="Gene3D" id="3.30.360.10">
    <property type="entry name" value="Dihydrodipicolinate Reductase, domain 2"/>
    <property type="match status" value="1"/>
</dbReference>
<dbReference type="EMBL" id="PUHZ01000016">
    <property type="protein sequence ID" value="PQO45195.1"/>
    <property type="molecule type" value="Genomic_DNA"/>
</dbReference>
<dbReference type="GO" id="GO:0000166">
    <property type="term" value="F:nucleotide binding"/>
    <property type="evidence" value="ECO:0007669"/>
    <property type="project" value="InterPro"/>
</dbReference>
<dbReference type="PANTHER" id="PTHR43818:SF10">
    <property type="entry name" value="NADH-DEPENDENT DEHYDROGENASE-RELATED"/>
    <property type="match status" value="1"/>
</dbReference>
<dbReference type="PROSITE" id="PS51318">
    <property type="entry name" value="TAT"/>
    <property type="match status" value="1"/>
</dbReference>
<dbReference type="InterPro" id="IPR000683">
    <property type="entry name" value="Gfo/Idh/MocA-like_OxRdtase_N"/>
</dbReference>
<dbReference type="SUPFAM" id="SSF55347">
    <property type="entry name" value="Glyceraldehyde-3-phosphate dehydrogenase-like, C-terminal domain"/>
    <property type="match status" value="1"/>
</dbReference>
<reference evidence="3 4" key="1">
    <citation type="submission" date="2018-02" db="EMBL/GenBank/DDBJ databases">
        <title>Comparative genomes isolates from brazilian mangrove.</title>
        <authorList>
            <person name="Araujo J.E."/>
            <person name="Taketani R.G."/>
            <person name="Silva M.C.P."/>
            <person name="Loureco M.V."/>
            <person name="Andreote F.D."/>
        </authorList>
    </citation>
    <scope>NUCLEOTIDE SEQUENCE [LARGE SCALE GENOMIC DNA]</scope>
    <source>
        <strain evidence="3 4">Nap-Phe MGV</strain>
    </source>
</reference>
<accession>A0A2S8GL79</accession>
<comment type="caution">
    <text evidence="3">The sequence shown here is derived from an EMBL/GenBank/DDBJ whole genome shotgun (WGS) entry which is preliminary data.</text>
</comment>
<dbReference type="PANTHER" id="PTHR43818">
    <property type="entry name" value="BCDNA.GH03377"/>
    <property type="match status" value="1"/>
</dbReference>
<gene>
    <name evidence="3" type="ORF">C5Y93_16180</name>
</gene>